<dbReference type="Pfam" id="PF01885">
    <property type="entry name" value="PTS_2-RNA"/>
    <property type="match status" value="1"/>
</dbReference>
<keyword evidence="4" id="KW-0808">Transferase</keyword>
<protein>
    <recommendedName>
        <fullName evidence="3">2'-phosphotransferase</fullName>
        <ecNumber evidence="3">2.7.1.160</ecNumber>
    </recommendedName>
</protein>
<comment type="caution">
    <text evidence="7">The sequence shown here is derived from an EMBL/GenBank/DDBJ whole genome shotgun (WGS) entry which is preliminary data.</text>
</comment>
<evidence type="ECO:0000313" key="7">
    <source>
        <dbReference type="EMBL" id="KAK9910789.1"/>
    </source>
</evidence>
<dbReference type="Gene3D" id="3.20.170.30">
    <property type="match status" value="1"/>
</dbReference>
<keyword evidence="5" id="KW-0520">NAD</keyword>
<proteinExistence type="inferred from homology"/>
<dbReference type="SUPFAM" id="SSF56399">
    <property type="entry name" value="ADP-ribosylation"/>
    <property type="match status" value="1"/>
</dbReference>
<dbReference type="AlphaFoldDB" id="A0AAW1VVG8"/>
<dbReference type="InterPro" id="IPR042080">
    <property type="entry name" value="RNA_2'-PTrans_N"/>
</dbReference>
<dbReference type="Proteomes" id="UP001457282">
    <property type="component" value="Unassembled WGS sequence"/>
</dbReference>
<evidence type="ECO:0000256" key="5">
    <source>
        <dbReference type="ARBA" id="ARBA00023027"/>
    </source>
</evidence>
<sequence length="214" mass="24119">MWASVTHDHIQILRYCRAFLPRGPESLPLLFLPSYHTPSLFLMDNISSSSSSSNSFAAFARTNRSGGDRIDALGRLLTRILRHMASELNLDMRSDGYVKVHDLLKLNLKTFANIPLSSHSVDEIKEAVRKDNKQRFSLLEENGELLIRANQGHSTTVVESERLLKPILSFEEFPVCVHGTYRKNLESILESGLKCMTRLHVHFASGLPTDGEVD</sequence>
<dbReference type="EMBL" id="JBEDUW010000007">
    <property type="protein sequence ID" value="KAK9910789.1"/>
    <property type="molecule type" value="Genomic_DNA"/>
</dbReference>
<evidence type="ECO:0000256" key="6">
    <source>
        <dbReference type="ARBA" id="ARBA00047949"/>
    </source>
</evidence>
<comment type="function">
    <text evidence="1">Catalyzes the last step of tRNA splicing, the transfer of the splice junction 2'-phosphate from ligated tRNA to NAD to produce ADP-ribose 1''-2'' cyclic phosphate.</text>
</comment>
<keyword evidence="8" id="KW-1185">Reference proteome</keyword>
<dbReference type="InterPro" id="IPR002745">
    <property type="entry name" value="Ptrans_KptA/Tpt1"/>
</dbReference>
<dbReference type="InterPro" id="IPR042081">
    <property type="entry name" value="RNA_2'-PTrans_C"/>
</dbReference>
<dbReference type="Gene3D" id="1.10.10.970">
    <property type="entry name" value="RNA 2'-phosphotransferase, Tpt1/KptA family, N-terminal domain"/>
    <property type="match status" value="1"/>
</dbReference>
<dbReference type="PANTHER" id="PTHR12684:SF2">
    <property type="entry name" value="TRNA 2'-PHOSPHOTRANSFERASE 1"/>
    <property type="match status" value="1"/>
</dbReference>
<gene>
    <name evidence="7" type="ORF">M0R45_034733</name>
</gene>
<evidence type="ECO:0000256" key="4">
    <source>
        <dbReference type="ARBA" id="ARBA00022679"/>
    </source>
</evidence>
<dbReference type="GO" id="GO:0006388">
    <property type="term" value="P:tRNA splicing, via endonucleolytic cleavage and ligation"/>
    <property type="evidence" value="ECO:0007669"/>
    <property type="project" value="TreeGrafter"/>
</dbReference>
<evidence type="ECO:0000256" key="2">
    <source>
        <dbReference type="ARBA" id="ARBA00009836"/>
    </source>
</evidence>
<dbReference type="PANTHER" id="PTHR12684">
    <property type="entry name" value="PUTATIVE PHOSPHOTRANSFERASE"/>
    <property type="match status" value="1"/>
</dbReference>
<evidence type="ECO:0000313" key="8">
    <source>
        <dbReference type="Proteomes" id="UP001457282"/>
    </source>
</evidence>
<name>A0AAW1VVG8_RUBAR</name>
<dbReference type="EC" id="2.7.1.160" evidence="3"/>
<evidence type="ECO:0000256" key="1">
    <source>
        <dbReference type="ARBA" id="ARBA00003343"/>
    </source>
</evidence>
<organism evidence="7 8">
    <name type="scientific">Rubus argutus</name>
    <name type="common">Southern blackberry</name>
    <dbReference type="NCBI Taxonomy" id="59490"/>
    <lineage>
        <taxon>Eukaryota</taxon>
        <taxon>Viridiplantae</taxon>
        <taxon>Streptophyta</taxon>
        <taxon>Embryophyta</taxon>
        <taxon>Tracheophyta</taxon>
        <taxon>Spermatophyta</taxon>
        <taxon>Magnoliopsida</taxon>
        <taxon>eudicotyledons</taxon>
        <taxon>Gunneridae</taxon>
        <taxon>Pentapetalae</taxon>
        <taxon>rosids</taxon>
        <taxon>fabids</taxon>
        <taxon>Rosales</taxon>
        <taxon>Rosaceae</taxon>
        <taxon>Rosoideae</taxon>
        <taxon>Rosoideae incertae sedis</taxon>
        <taxon>Rubus</taxon>
    </lineage>
</organism>
<evidence type="ECO:0000256" key="3">
    <source>
        <dbReference type="ARBA" id="ARBA00012007"/>
    </source>
</evidence>
<accession>A0AAW1VVG8</accession>
<comment type="similarity">
    <text evidence="2">Belongs to the KptA/TPT1 family.</text>
</comment>
<comment type="catalytic activity">
    <reaction evidence="6">
        <text>2'-phospho-[ligated tRNA] + NAD(+) = mature tRNA + ADP-alpha-D-ribose 1'',2''-cyclic phosphate + nicotinamide</text>
        <dbReference type="Rhea" id="RHEA:23324"/>
        <dbReference type="Rhea" id="RHEA-COMP:11106"/>
        <dbReference type="Rhea" id="RHEA-COMP:11107"/>
        <dbReference type="ChEBI" id="CHEBI:17154"/>
        <dbReference type="ChEBI" id="CHEBI:57540"/>
        <dbReference type="ChEBI" id="CHEBI:76596"/>
        <dbReference type="ChEBI" id="CHEBI:82883"/>
        <dbReference type="ChEBI" id="CHEBI:85027"/>
        <dbReference type="EC" id="2.7.1.160"/>
    </reaction>
</comment>
<reference evidence="7 8" key="1">
    <citation type="journal article" date="2023" name="G3 (Bethesda)">
        <title>A chromosome-length genome assembly and annotation of blackberry (Rubus argutus, cv. 'Hillquist').</title>
        <authorList>
            <person name="Bruna T."/>
            <person name="Aryal R."/>
            <person name="Dudchenko O."/>
            <person name="Sargent D.J."/>
            <person name="Mead D."/>
            <person name="Buti M."/>
            <person name="Cavallini A."/>
            <person name="Hytonen T."/>
            <person name="Andres J."/>
            <person name="Pham M."/>
            <person name="Weisz D."/>
            <person name="Mascagni F."/>
            <person name="Usai G."/>
            <person name="Natali L."/>
            <person name="Bassil N."/>
            <person name="Fernandez G.E."/>
            <person name="Lomsadze A."/>
            <person name="Armour M."/>
            <person name="Olukolu B."/>
            <person name="Poorten T."/>
            <person name="Britton C."/>
            <person name="Davik J."/>
            <person name="Ashrafi H."/>
            <person name="Aiden E.L."/>
            <person name="Borodovsky M."/>
            <person name="Worthington M."/>
        </authorList>
    </citation>
    <scope>NUCLEOTIDE SEQUENCE [LARGE SCALE GENOMIC DNA]</scope>
    <source>
        <strain evidence="7">PI 553951</strain>
    </source>
</reference>
<dbReference type="GO" id="GO:0000215">
    <property type="term" value="F:tRNA 2'-phosphotransferase activity"/>
    <property type="evidence" value="ECO:0007669"/>
    <property type="project" value="UniProtKB-EC"/>
</dbReference>